<reference evidence="6 7" key="1">
    <citation type="submission" date="2023-01" db="EMBL/GenBank/DDBJ databases">
        <title>Cultivation and genomic characterization of new, ubiquitous marine nitrite-oxidizing bacteria from the Nitrospirales.</title>
        <authorList>
            <person name="Mueller A.J."/>
            <person name="Daebeler A."/>
            <person name="Herbold C.W."/>
            <person name="Kirkegaard R.H."/>
            <person name="Daims H."/>
        </authorList>
    </citation>
    <scope>NUCLEOTIDE SEQUENCE [LARGE SCALE GENOMIC DNA]</scope>
    <source>
        <strain evidence="6 7">VA</strain>
    </source>
</reference>
<feature type="transmembrane region" description="Helical" evidence="5">
    <location>
        <begin position="7"/>
        <end position="26"/>
    </location>
</feature>
<dbReference type="GO" id="GO:0017003">
    <property type="term" value="P:protein-heme linkage"/>
    <property type="evidence" value="ECO:0007669"/>
    <property type="project" value="InterPro"/>
</dbReference>
<dbReference type="GO" id="GO:0005886">
    <property type="term" value="C:plasma membrane"/>
    <property type="evidence" value="ECO:0007669"/>
    <property type="project" value="InterPro"/>
</dbReference>
<organism evidence="6 7">
    <name type="scientific">Candidatus Nitrospira allomarina</name>
    <dbReference type="NCBI Taxonomy" id="3020900"/>
    <lineage>
        <taxon>Bacteria</taxon>
        <taxon>Pseudomonadati</taxon>
        <taxon>Nitrospirota</taxon>
        <taxon>Nitrospiria</taxon>
        <taxon>Nitrospirales</taxon>
        <taxon>Nitrospiraceae</taxon>
        <taxon>Nitrospira</taxon>
    </lineage>
</organism>
<keyword evidence="7" id="KW-1185">Reference proteome</keyword>
<dbReference type="SUPFAM" id="SSF82093">
    <property type="entry name" value="Heme chaperone CcmE"/>
    <property type="match status" value="1"/>
</dbReference>
<keyword evidence="5" id="KW-0812">Transmembrane</keyword>
<keyword evidence="2" id="KW-0408">Iron</keyword>
<accession>A0AA96GGR9</accession>
<feature type="transmembrane region" description="Helical" evidence="5">
    <location>
        <begin position="121"/>
        <end position="141"/>
    </location>
</feature>
<dbReference type="InterPro" id="IPR036127">
    <property type="entry name" value="CcmE-like_sf"/>
</dbReference>
<evidence type="ECO:0000313" key="6">
    <source>
        <dbReference type="EMBL" id="WNM58279.1"/>
    </source>
</evidence>
<evidence type="ECO:0000313" key="7">
    <source>
        <dbReference type="Proteomes" id="UP001302719"/>
    </source>
</evidence>
<keyword evidence="2" id="KW-0349">Heme</keyword>
<evidence type="ECO:0000256" key="4">
    <source>
        <dbReference type="ARBA" id="ARBA00023136"/>
    </source>
</evidence>
<evidence type="ECO:0000256" key="2">
    <source>
        <dbReference type="ARBA" id="ARBA00022617"/>
    </source>
</evidence>
<dbReference type="Pfam" id="PF03100">
    <property type="entry name" value="CcmE"/>
    <property type="match status" value="1"/>
</dbReference>
<keyword evidence="4 5" id="KW-0472">Membrane</keyword>
<dbReference type="GO" id="GO:0020037">
    <property type="term" value="F:heme binding"/>
    <property type="evidence" value="ECO:0007669"/>
    <property type="project" value="InterPro"/>
</dbReference>
<dbReference type="Gene3D" id="2.40.50.140">
    <property type="entry name" value="Nucleic acid-binding proteins"/>
    <property type="match status" value="1"/>
</dbReference>
<evidence type="ECO:0000256" key="3">
    <source>
        <dbReference type="ARBA" id="ARBA00022748"/>
    </source>
</evidence>
<evidence type="ECO:0000256" key="5">
    <source>
        <dbReference type="SAM" id="Phobius"/>
    </source>
</evidence>
<dbReference type="GO" id="GO:0017004">
    <property type="term" value="P:cytochrome complex assembly"/>
    <property type="evidence" value="ECO:0007669"/>
    <property type="project" value="UniProtKB-KW"/>
</dbReference>
<name>A0AA96GGR9_9BACT</name>
<keyword evidence="3" id="KW-0201">Cytochrome c-type biogenesis</keyword>
<proteinExistence type="predicted"/>
<dbReference type="EMBL" id="CP116967">
    <property type="protein sequence ID" value="WNM58279.1"/>
    <property type="molecule type" value="Genomic_DNA"/>
</dbReference>
<dbReference type="KEGG" id="nall:PP769_00535"/>
<dbReference type="InterPro" id="IPR004329">
    <property type="entry name" value="CcmE"/>
</dbReference>
<gene>
    <name evidence="6" type="ORF">PP769_00535</name>
</gene>
<protein>
    <submittedName>
        <fullName evidence="6">Cytochrome c maturation protein CcmE</fullName>
    </submittedName>
</protein>
<dbReference type="Proteomes" id="UP001302719">
    <property type="component" value="Chromosome"/>
</dbReference>
<dbReference type="AlphaFoldDB" id="A0AA96GGR9"/>
<evidence type="ECO:0000256" key="1">
    <source>
        <dbReference type="ARBA" id="ARBA00004370"/>
    </source>
</evidence>
<sequence>MTGLYTRWALILGVTLLLAILTYQHYQQHLSTLSMGTLLSSLPVTQPVRIQGMVKSGTLQGDVEHGQATFEFVDGETSLAVEYQGPPLENIRELKTLVLIGRWDSQAQIFRAQDTALINNFGFVAAAYLISVLALGWMVFAMSQRVMVLFKEIKESKLYEPEADSLGYKE</sequence>
<comment type="subcellular location">
    <subcellularLocation>
        <location evidence="1">Membrane</location>
    </subcellularLocation>
</comment>
<dbReference type="RefSeq" id="WP_312643884.1">
    <property type="nucleotide sequence ID" value="NZ_CP116967.1"/>
</dbReference>
<dbReference type="InterPro" id="IPR012340">
    <property type="entry name" value="NA-bd_OB-fold"/>
</dbReference>
<keyword evidence="2" id="KW-0479">Metal-binding</keyword>
<keyword evidence="5" id="KW-1133">Transmembrane helix</keyword>